<evidence type="ECO:0000313" key="1">
    <source>
        <dbReference type="EMBL" id="VVB15476.1"/>
    </source>
</evidence>
<keyword evidence="2" id="KW-1185">Reference proteome</keyword>
<organism evidence="1 2">
    <name type="scientific">Arabis nemorensis</name>
    <dbReference type="NCBI Taxonomy" id="586526"/>
    <lineage>
        <taxon>Eukaryota</taxon>
        <taxon>Viridiplantae</taxon>
        <taxon>Streptophyta</taxon>
        <taxon>Embryophyta</taxon>
        <taxon>Tracheophyta</taxon>
        <taxon>Spermatophyta</taxon>
        <taxon>Magnoliopsida</taxon>
        <taxon>eudicotyledons</taxon>
        <taxon>Gunneridae</taxon>
        <taxon>Pentapetalae</taxon>
        <taxon>rosids</taxon>
        <taxon>malvids</taxon>
        <taxon>Brassicales</taxon>
        <taxon>Brassicaceae</taxon>
        <taxon>Arabideae</taxon>
        <taxon>Arabis</taxon>
    </lineage>
</organism>
<gene>
    <name evidence="1" type="ORF">ANE_LOCUS25920</name>
</gene>
<comment type="caution">
    <text evidence="1">The sequence shown here is derived from an EMBL/GenBank/DDBJ whole genome shotgun (WGS) entry which is preliminary data.</text>
</comment>
<reference evidence="1" key="1">
    <citation type="submission" date="2019-07" db="EMBL/GenBank/DDBJ databases">
        <authorList>
            <person name="Dittberner H."/>
        </authorList>
    </citation>
    <scope>NUCLEOTIDE SEQUENCE [LARGE SCALE GENOMIC DNA]</scope>
</reference>
<proteinExistence type="predicted"/>
<name>A0A565CPU8_9BRAS</name>
<dbReference type="AlphaFoldDB" id="A0A565CPU8"/>
<accession>A0A565CPU8</accession>
<evidence type="ECO:0000313" key="2">
    <source>
        <dbReference type="Proteomes" id="UP000489600"/>
    </source>
</evidence>
<sequence>MDRDVDDGKRAHNNGSNRVRSVVFGLGQRTARMGGRTGRANGLLLHYLLYINHACRLLSFP</sequence>
<protein>
    <submittedName>
        <fullName evidence="1">Uncharacterized protein</fullName>
    </submittedName>
</protein>
<dbReference type="Proteomes" id="UP000489600">
    <property type="component" value="Unassembled WGS sequence"/>
</dbReference>
<dbReference type="EMBL" id="CABITT030000008">
    <property type="protein sequence ID" value="VVB15476.1"/>
    <property type="molecule type" value="Genomic_DNA"/>
</dbReference>